<feature type="compositionally biased region" description="Low complexity" evidence="1">
    <location>
        <begin position="248"/>
        <end position="259"/>
    </location>
</feature>
<dbReference type="InterPro" id="IPR012442">
    <property type="entry name" value="DUF1645_plant"/>
</dbReference>
<feature type="region of interest" description="Disordered" evidence="1">
    <location>
        <begin position="232"/>
        <end position="259"/>
    </location>
</feature>
<evidence type="ECO:0000313" key="2">
    <source>
        <dbReference type="EMBL" id="KAK1417728.1"/>
    </source>
</evidence>
<dbReference type="PANTHER" id="PTHR33095">
    <property type="entry name" value="OS07G0619500 PROTEIN"/>
    <property type="match status" value="1"/>
</dbReference>
<keyword evidence="3" id="KW-1185">Reference proteome</keyword>
<accession>A0AAD8K9T9</accession>
<dbReference type="PANTHER" id="PTHR33095:SF57">
    <property type="entry name" value="EXPRESSED PROTEIN"/>
    <property type="match status" value="1"/>
</dbReference>
<evidence type="ECO:0000256" key="1">
    <source>
        <dbReference type="SAM" id="MobiDB-lite"/>
    </source>
</evidence>
<reference evidence="2" key="1">
    <citation type="journal article" date="2023" name="bioRxiv">
        <title>Improved chromosome-level genome assembly for marigold (Tagetes erecta).</title>
        <authorList>
            <person name="Jiang F."/>
            <person name="Yuan L."/>
            <person name="Wang S."/>
            <person name="Wang H."/>
            <person name="Xu D."/>
            <person name="Wang A."/>
            <person name="Fan W."/>
        </authorList>
    </citation>
    <scope>NUCLEOTIDE SEQUENCE</scope>
    <source>
        <strain evidence="2">WSJ</strain>
        <tissue evidence="2">Leaf</tissue>
    </source>
</reference>
<dbReference type="EMBL" id="JAUHHV010000007">
    <property type="protein sequence ID" value="KAK1417728.1"/>
    <property type="molecule type" value="Genomic_DNA"/>
</dbReference>
<protein>
    <submittedName>
        <fullName evidence="2">Uncharacterized protein</fullName>
    </submittedName>
</protein>
<proteinExistence type="predicted"/>
<dbReference type="Pfam" id="PF07816">
    <property type="entry name" value="DUF1645"/>
    <property type="match status" value="1"/>
</dbReference>
<sequence>MLCSTHHLEQAYCRFKSHSTTTITVLPTNSNLSLSQFLSMEDTDTETCSNNGTIKPDIQPLTFSDDVHNIVSTTPYVSAPSSPADEPPLSHGGGFYYSAPTSPMHHNFSSVSSTHLEDAGGSFEFELSAEPAPFESMTSADELFFNGQIRPMKLSSHLQHPQDLVDVAPLVAGHEIEDGEDVDRKYSRARVFQPRDRRRKARSMSPLRSNTAFQWLEDINDGREATEIKEKLEAEDKQRTEDETETPSSGASSRSSSVGRSSKRWVFLKELLYRSKSEGRNTNNSNRNHKFWSTLSFSPSSGKKSLDAVSCKTVNTEDESRSATAKKAVNGVGMNNRKRRTGRSASAHEVHYNRNRAQAEEMRKKTYLPYRQGLLGCLGFSSKSYGAMNGFARALNPVSSR</sequence>
<organism evidence="2 3">
    <name type="scientific">Tagetes erecta</name>
    <name type="common">African marigold</name>
    <dbReference type="NCBI Taxonomy" id="13708"/>
    <lineage>
        <taxon>Eukaryota</taxon>
        <taxon>Viridiplantae</taxon>
        <taxon>Streptophyta</taxon>
        <taxon>Embryophyta</taxon>
        <taxon>Tracheophyta</taxon>
        <taxon>Spermatophyta</taxon>
        <taxon>Magnoliopsida</taxon>
        <taxon>eudicotyledons</taxon>
        <taxon>Gunneridae</taxon>
        <taxon>Pentapetalae</taxon>
        <taxon>asterids</taxon>
        <taxon>campanulids</taxon>
        <taxon>Asterales</taxon>
        <taxon>Asteraceae</taxon>
        <taxon>Asteroideae</taxon>
        <taxon>Heliantheae alliance</taxon>
        <taxon>Tageteae</taxon>
        <taxon>Tagetes</taxon>
    </lineage>
</organism>
<dbReference type="Proteomes" id="UP001229421">
    <property type="component" value="Unassembled WGS sequence"/>
</dbReference>
<evidence type="ECO:0000313" key="3">
    <source>
        <dbReference type="Proteomes" id="UP001229421"/>
    </source>
</evidence>
<name>A0AAD8K9T9_TARER</name>
<gene>
    <name evidence="2" type="ORF">QVD17_26862</name>
</gene>
<comment type="caution">
    <text evidence="2">The sequence shown here is derived from an EMBL/GenBank/DDBJ whole genome shotgun (WGS) entry which is preliminary data.</text>
</comment>
<feature type="compositionally biased region" description="Basic and acidic residues" evidence="1">
    <location>
        <begin position="232"/>
        <end position="241"/>
    </location>
</feature>
<dbReference type="AlphaFoldDB" id="A0AAD8K9T9"/>